<dbReference type="Proteomes" id="UP000489600">
    <property type="component" value="Unassembled WGS sequence"/>
</dbReference>
<organism evidence="2 3">
    <name type="scientific">Arabis nemorensis</name>
    <dbReference type="NCBI Taxonomy" id="586526"/>
    <lineage>
        <taxon>Eukaryota</taxon>
        <taxon>Viridiplantae</taxon>
        <taxon>Streptophyta</taxon>
        <taxon>Embryophyta</taxon>
        <taxon>Tracheophyta</taxon>
        <taxon>Spermatophyta</taxon>
        <taxon>Magnoliopsida</taxon>
        <taxon>eudicotyledons</taxon>
        <taxon>Gunneridae</taxon>
        <taxon>Pentapetalae</taxon>
        <taxon>rosids</taxon>
        <taxon>malvids</taxon>
        <taxon>Brassicales</taxon>
        <taxon>Brassicaceae</taxon>
        <taxon>Arabideae</taxon>
        <taxon>Arabis</taxon>
    </lineage>
</organism>
<dbReference type="AlphaFoldDB" id="A0A565BFD9"/>
<sequence>MTSGGDGNSKIGQEGSRNKEELEESGIAFTKKEAAKAKSKSKFKAKVGNPCLKSSASGGEATMKATATQHTATSELSVRPHGLEEWAGLSKDGRDLML</sequence>
<accession>A0A565BFD9</accession>
<dbReference type="EMBL" id="CABITT030000004">
    <property type="protein sequence ID" value="VVB00320.1"/>
    <property type="molecule type" value="Genomic_DNA"/>
</dbReference>
<feature type="region of interest" description="Disordered" evidence="1">
    <location>
        <begin position="1"/>
        <end position="79"/>
    </location>
</feature>
<proteinExistence type="predicted"/>
<evidence type="ECO:0000256" key="1">
    <source>
        <dbReference type="SAM" id="MobiDB-lite"/>
    </source>
</evidence>
<keyword evidence="3" id="KW-1185">Reference proteome</keyword>
<evidence type="ECO:0000313" key="2">
    <source>
        <dbReference type="EMBL" id="VVB00320.1"/>
    </source>
</evidence>
<evidence type="ECO:0000313" key="3">
    <source>
        <dbReference type="Proteomes" id="UP000489600"/>
    </source>
</evidence>
<gene>
    <name evidence="2" type="ORF">ANE_LOCUS10764</name>
</gene>
<comment type="caution">
    <text evidence="2">The sequence shown here is derived from an EMBL/GenBank/DDBJ whole genome shotgun (WGS) entry which is preliminary data.</text>
</comment>
<reference evidence="2" key="1">
    <citation type="submission" date="2019-07" db="EMBL/GenBank/DDBJ databases">
        <authorList>
            <person name="Dittberner H."/>
        </authorList>
    </citation>
    <scope>NUCLEOTIDE SEQUENCE [LARGE SCALE GENOMIC DNA]</scope>
</reference>
<protein>
    <submittedName>
        <fullName evidence="2">Uncharacterized protein</fullName>
    </submittedName>
</protein>
<name>A0A565BFD9_9BRAS</name>
<feature type="compositionally biased region" description="Polar residues" evidence="1">
    <location>
        <begin position="65"/>
        <end position="76"/>
    </location>
</feature>